<protein>
    <recommendedName>
        <fullName evidence="4">Cnidarian restricted protein</fullName>
    </recommendedName>
</protein>
<reference evidence="2" key="1">
    <citation type="submission" date="2021-01" db="UniProtKB">
        <authorList>
            <consortium name="EnsemblMetazoa"/>
        </authorList>
    </citation>
    <scope>IDENTIFICATION</scope>
</reference>
<dbReference type="AlphaFoldDB" id="A0A7M5VDT8"/>
<keyword evidence="1" id="KW-0732">Signal</keyword>
<dbReference type="Proteomes" id="UP000594262">
    <property type="component" value="Unplaced"/>
</dbReference>
<proteinExistence type="predicted"/>
<dbReference type="EnsemblMetazoa" id="CLYHEMT008143.2">
    <property type="protein sequence ID" value="CLYHEMP008143.2"/>
    <property type="gene ID" value="CLYHEMG008143"/>
</dbReference>
<evidence type="ECO:0000256" key="1">
    <source>
        <dbReference type="SAM" id="SignalP"/>
    </source>
</evidence>
<feature type="signal peptide" evidence="1">
    <location>
        <begin position="1"/>
        <end position="26"/>
    </location>
</feature>
<name>A0A7M5VDT8_9CNID</name>
<evidence type="ECO:0000313" key="2">
    <source>
        <dbReference type="EnsemblMetazoa" id="CLYHEMP008143.2"/>
    </source>
</evidence>
<keyword evidence="3" id="KW-1185">Reference proteome</keyword>
<evidence type="ECO:0000313" key="3">
    <source>
        <dbReference type="Proteomes" id="UP000594262"/>
    </source>
</evidence>
<evidence type="ECO:0008006" key="4">
    <source>
        <dbReference type="Google" id="ProtNLM"/>
    </source>
</evidence>
<organism evidence="2 3">
    <name type="scientific">Clytia hemisphaerica</name>
    <dbReference type="NCBI Taxonomy" id="252671"/>
    <lineage>
        <taxon>Eukaryota</taxon>
        <taxon>Metazoa</taxon>
        <taxon>Cnidaria</taxon>
        <taxon>Hydrozoa</taxon>
        <taxon>Hydroidolina</taxon>
        <taxon>Leptothecata</taxon>
        <taxon>Obeliida</taxon>
        <taxon>Clytiidae</taxon>
        <taxon>Clytia</taxon>
    </lineage>
</organism>
<feature type="chain" id="PRO_5029701778" description="Cnidarian restricted protein" evidence="1">
    <location>
        <begin position="27"/>
        <end position="202"/>
    </location>
</feature>
<accession>A0A7M5VDT8</accession>
<sequence length="202" mass="23337">MHQNKSSSTFFFLAILTIVDLSFLEAKNKCIKGIPENIHGAKPQILIKEMKARSGGFITSIARQSTEWEISFTVNFHSFGKNESDWHNIFIITNHGSRQSYGIRSPLVTTQNSMLQISSAVNSNYDHKYLKYGLVINKPYMIKISQYYIANGQYKYRIELDGEEVHNTLNNDARQFYDMKFYLLRTNGADCDVSDFKFVNFL</sequence>